<dbReference type="InterPro" id="IPR001478">
    <property type="entry name" value="PDZ"/>
</dbReference>
<keyword evidence="1" id="KW-0479">Metal-binding</keyword>
<evidence type="ECO:0000256" key="6">
    <source>
        <dbReference type="SAM" id="Coils"/>
    </source>
</evidence>
<evidence type="ECO:0000256" key="3">
    <source>
        <dbReference type="ARBA" id="ARBA00022771"/>
    </source>
</evidence>
<evidence type="ECO:0000259" key="8">
    <source>
        <dbReference type="PROSITE" id="PS50089"/>
    </source>
</evidence>
<dbReference type="Pfam" id="PF14634">
    <property type="entry name" value="zf-RING_5"/>
    <property type="match status" value="1"/>
</dbReference>
<organism evidence="10 11">
    <name type="scientific">Brachionus plicatilis</name>
    <name type="common">Marine rotifer</name>
    <name type="synonym">Brachionus muelleri</name>
    <dbReference type="NCBI Taxonomy" id="10195"/>
    <lineage>
        <taxon>Eukaryota</taxon>
        <taxon>Metazoa</taxon>
        <taxon>Spiralia</taxon>
        <taxon>Gnathifera</taxon>
        <taxon>Rotifera</taxon>
        <taxon>Eurotatoria</taxon>
        <taxon>Monogononta</taxon>
        <taxon>Pseudotrocha</taxon>
        <taxon>Ploima</taxon>
        <taxon>Brachionidae</taxon>
        <taxon>Brachionus</taxon>
    </lineage>
</organism>
<dbReference type="PANTHER" id="PTHR14191">
    <property type="entry name" value="PDZ DOMAIN CONTAINING PROTEIN"/>
    <property type="match status" value="1"/>
</dbReference>
<sequence>MFLADEILKLLVCEICFENFDEKDHLPIALFPCGHTFCANCVQNLNNQTCPACNQKFEKRAKNWAIINLIPRAKIPEVYEKLKEVIENSFGLIEKIETMDSQTKRDYRNNLDWIRESINIRAEDLIKRIRELQNGLIDRLDEFENKWESVSEELRNKDSKRKSSLTKIKADIAIEEVKTSQEKLDEYKSNVDSAFDELNERLDSLNKLKNDLVSFKNSNVDLDELNSDRLFGKLEIENLDFGFIGDKSDDDDTYAEIQNTLNEFDRLTEAPIVQSEKIQQTHTKEASMVQSEKSQHPKTKEAPNTVSALQIINPIIVPPQYPFPTEPRAIKDESESEGHSLRRKCQLVRAHKTDFYGFELKSMKNEGKHYTISIQADSPASRAGLRENDLIIEVNEESVIGLEREQVVKKMLKHSKHVDLTVFDESEARKGNIKSLTLDNKKLRASSIDSDDKYPESRMIILSRSPGSKSFGFSINKGKTGAHFISQIEKNSPAANSSMRIGDCILKVNGINLVHKSFSKAIDILKKESEKSDKFQVEVIQPEYFNKSSKKISRASSADNLDVDEYS</sequence>
<dbReference type="GO" id="GO:0008270">
    <property type="term" value="F:zinc ion binding"/>
    <property type="evidence" value="ECO:0007669"/>
    <property type="project" value="UniProtKB-KW"/>
</dbReference>
<feature type="domain" description="PDZ" evidence="9">
    <location>
        <begin position="344"/>
        <end position="426"/>
    </location>
</feature>
<evidence type="ECO:0000256" key="1">
    <source>
        <dbReference type="ARBA" id="ARBA00022723"/>
    </source>
</evidence>
<keyword evidence="2" id="KW-0677">Repeat</keyword>
<dbReference type="OrthoDB" id="10009200at2759"/>
<evidence type="ECO:0000313" key="10">
    <source>
        <dbReference type="EMBL" id="RNA42558.1"/>
    </source>
</evidence>
<dbReference type="Pfam" id="PF00595">
    <property type="entry name" value="PDZ"/>
    <property type="match status" value="2"/>
</dbReference>
<keyword evidence="11" id="KW-1185">Reference proteome</keyword>
<gene>
    <name evidence="10" type="ORF">BpHYR1_029691</name>
</gene>
<dbReference type="SUPFAM" id="SSF50156">
    <property type="entry name" value="PDZ domain-like"/>
    <property type="match status" value="2"/>
</dbReference>
<comment type="caution">
    <text evidence="10">The sequence shown here is derived from an EMBL/GenBank/DDBJ whole genome shotgun (WGS) entry which is preliminary data.</text>
</comment>
<dbReference type="PROSITE" id="PS50089">
    <property type="entry name" value="ZF_RING_2"/>
    <property type="match status" value="1"/>
</dbReference>
<dbReference type="SMART" id="SM00184">
    <property type="entry name" value="RING"/>
    <property type="match status" value="1"/>
</dbReference>
<proteinExistence type="predicted"/>
<evidence type="ECO:0000256" key="4">
    <source>
        <dbReference type="ARBA" id="ARBA00022833"/>
    </source>
</evidence>
<name>A0A3M7T402_BRAPC</name>
<dbReference type="CDD" id="cd00136">
    <property type="entry name" value="PDZ_canonical"/>
    <property type="match status" value="1"/>
</dbReference>
<keyword evidence="3 5" id="KW-0863">Zinc-finger</keyword>
<dbReference type="PROSITE" id="PS00518">
    <property type="entry name" value="ZF_RING_1"/>
    <property type="match status" value="1"/>
</dbReference>
<accession>A0A3M7T402</accession>
<dbReference type="GO" id="GO:0005102">
    <property type="term" value="F:signaling receptor binding"/>
    <property type="evidence" value="ECO:0007669"/>
    <property type="project" value="TreeGrafter"/>
</dbReference>
<feature type="domain" description="PDZ" evidence="9">
    <location>
        <begin position="459"/>
        <end position="527"/>
    </location>
</feature>
<dbReference type="Gene3D" id="3.30.40.10">
    <property type="entry name" value="Zinc/RING finger domain, C3HC4 (zinc finger)"/>
    <property type="match status" value="1"/>
</dbReference>
<evidence type="ECO:0000256" key="7">
    <source>
        <dbReference type="SAM" id="MobiDB-lite"/>
    </source>
</evidence>
<dbReference type="Gene3D" id="2.30.42.10">
    <property type="match status" value="2"/>
</dbReference>
<dbReference type="SUPFAM" id="SSF57850">
    <property type="entry name" value="RING/U-box"/>
    <property type="match status" value="1"/>
</dbReference>
<dbReference type="STRING" id="10195.A0A3M7T402"/>
<keyword evidence="6" id="KW-0175">Coiled coil</keyword>
<evidence type="ECO:0000256" key="2">
    <source>
        <dbReference type="ARBA" id="ARBA00022737"/>
    </source>
</evidence>
<dbReference type="GO" id="GO:0016324">
    <property type="term" value="C:apical plasma membrane"/>
    <property type="evidence" value="ECO:0007669"/>
    <property type="project" value="TreeGrafter"/>
</dbReference>
<evidence type="ECO:0000256" key="5">
    <source>
        <dbReference type="PROSITE-ProRule" id="PRU00175"/>
    </source>
</evidence>
<feature type="region of interest" description="Disordered" evidence="7">
    <location>
        <begin position="548"/>
        <end position="567"/>
    </location>
</feature>
<feature type="non-terminal residue" evidence="10">
    <location>
        <position position="567"/>
    </location>
</feature>
<evidence type="ECO:0000259" key="9">
    <source>
        <dbReference type="PROSITE" id="PS50106"/>
    </source>
</evidence>
<feature type="coiled-coil region" evidence="6">
    <location>
        <begin position="170"/>
        <end position="208"/>
    </location>
</feature>
<protein>
    <submittedName>
        <fullName evidence="10">Na(+) H(+) exchange regulatory cofactor NHE</fullName>
    </submittedName>
</protein>
<dbReference type="PANTHER" id="PTHR14191:SF3">
    <property type="entry name" value="NA(+)_H(+) EXCHANGE REGULATORY COFACTOR-LIKE PROTEIN NRFL-1"/>
    <property type="match status" value="1"/>
</dbReference>
<dbReference type="GO" id="GO:0072659">
    <property type="term" value="P:protein localization to plasma membrane"/>
    <property type="evidence" value="ECO:0007669"/>
    <property type="project" value="TreeGrafter"/>
</dbReference>
<dbReference type="PROSITE" id="PS50106">
    <property type="entry name" value="PDZ"/>
    <property type="match status" value="2"/>
</dbReference>
<dbReference type="Proteomes" id="UP000276133">
    <property type="component" value="Unassembled WGS sequence"/>
</dbReference>
<evidence type="ECO:0000313" key="11">
    <source>
        <dbReference type="Proteomes" id="UP000276133"/>
    </source>
</evidence>
<dbReference type="AlphaFoldDB" id="A0A3M7T402"/>
<reference evidence="10 11" key="1">
    <citation type="journal article" date="2018" name="Sci. Rep.">
        <title>Genomic signatures of local adaptation to the degree of environmental predictability in rotifers.</title>
        <authorList>
            <person name="Franch-Gras L."/>
            <person name="Hahn C."/>
            <person name="Garcia-Roger E.M."/>
            <person name="Carmona M.J."/>
            <person name="Serra M."/>
            <person name="Gomez A."/>
        </authorList>
    </citation>
    <scope>NUCLEOTIDE SEQUENCE [LARGE SCALE GENOMIC DNA]</scope>
    <source>
        <strain evidence="10">HYR1</strain>
    </source>
</reference>
<dbReference type="InterPro" id="IPR001841">
    <property type="entry name" value="Znf_RING"/>
</dbReference>
<feature type="domain" description="RING-type" evidence="8">
    <location>
        <begin position="13"/>
        <end position="54"/>
    </location>
</feature>
<dbReference type="InterPro" id="IPR013083">
    <property type="entry name" value="Znf_RING/FYVE/PHD"/>
</dbReference>
<dbReference type="EMBL" id="REGN01000352">
    <property type="protein sequence ID" value="RNA42558.1"/>
    <property type="molecule type" value="Genomic_DNA"/>
</dbReference>
<dbReference type="GO" id="GO:0043495">
    <property type="term" value="F:protein-membrane adaptor activity"/>
    <property type="evidence" value="ECO:0007669"/>
    <property type="project" value="TreeGrafter"/>
</dbReference>
<feature type="coiled-coil region" evidence="6">
    <location>
        <begin position="115"/>
        <end position="146"/>
    </location>
</feature>
<dbReference type="SMART" id="SM00228">
    <property type="entry name" value="PDZ"/>
    <property type="match status" value="2"/>
</dbReference>
<dbReference type="InterPro" id="IPR036034">
    <property type="entry name" value="PDZ_sf"/>
</dbReference>
<dbReference type="InterPro" id="IPR051067">
    <property type="entry name" value="NHER"/>
</dbReference>
<dbReference type="InterPro" id="IPR017907">
    <property type="entry name" value="Znf_RING_CS"/>
</dbReference>
<keyword evidence="4" id="KW-0862">Zinc</keyword>